<dbReference type="SUPFAM" id="SSF52016">
    <property type="entry name" value="LeuD/IlvD-like"/>
    <property type="match status" value="1"/>
</dbReference>
<evidence type="ECO:0000313" key="2">
    <source>
        <dbReference type="Proteomes" id="UP001060123"/>
    </source>
</evidence>
<dbReference type="RefSeq" id="WP_027511208.1">
    <property type="nucleotide sequence ID" value="NZ_CP104145.1"/>
</dbReference>
<dbReference type="InterPro" id="IPR015928">
    <property type="entry name" value="Aconitase/3IPM_dehydase_swvl"/>
</dbReference>
<organism evidence="1 2">
    <name type="scientific">Rhizobium sullae</name>
    <name type="common">Rhizobium hedysari</name>
    <dbReference type="NCBI Taxonomy" id="50338"/>
    <lineage>
        <taxon>Bacteria</taxon>
        <taxon>Pseudomonadati</taxon>
        <taxon>Pseudomonadota</taxon>
        <taxon>Alphaproteobacteria</taxon>
        <taxon>Hyphomicrobiales</taxon>
        <taxon>Rhizobiaceae</taxon>
        <taxon>Rhizobium/Agrobacterium group</taxon>
        <taxon>Rhizobium</taxon>
    </lineage>
</organism>
<accession>A0ABY5XY81</accession>
<evidence type="ECO:0000313" key="1">
    <source>
        <dbReference type="EMBL" id="UWU19231.1"/>
    </source>
</evidence>
<name>A0ABY5XY81_RHISU</name>
<keyword evidence="2" id="KW-1185">Reference proteome</keyword>
<keyword evidence="1" id="KW-0614">Plasmid</keyword>
<proteinExistence type="predicted"/>
<dbReference type="EMBL" id="CP104145">
    <property type="protein sequence ID" value="UWU19231.1"/>
    <property type="molecule type" value="Genomic_DNA"/>
</dbReference>
<geneLocation type="plasmid" evidence="1 2">
    <name>pWSM1592_2</name>
</geneLocation>
<dbReference type="Gene3D" id="3.20.19.10">
    <property type="entry name" value="Aconitase, domain 4"/>
    <property type="match status" value="1"/>
</dbReference>
<dbReference type="Proteomes" id="UP001060123">
    <property type="component" value="Plasmid pWSM1592_2"/>
</dbReference>
<reference evidence="1" key="1">
    <citation type="submission" date="2022-09" db="EMBL/GenBank/DDBJ databases">
        <title>Australian commercial rhizobial inoculants.</title>
        <authorList>
            <person name="Kohlmeier M.G."/>
            <person name="O'Hara G.W."/>
            <person name="Colombi E."/>
            <person name="Ramsay J.P."/>
            <person name="Terpolilli J."/>
        </authorList>
    </citation>
    <scope>NUCLEOTIDE SEQUENCE</scope>
    <source>
        <strain evidence="1">WSM1592</strain>
        <plasmid evidence="1">pWSM1592_2</plasmid>
    </source>
</reference>
<protein>
    <submittedName>
        <fullName evidence="1">Uncharacterized protein</fullName>
    </submittedName>
</protein>
<sequence length="153" mass="16348">MNDRADGFPLDGRILILGTAPRAVEHQLAGQDLTLAEAGPLRDKISTNEITPLPALLHYGKALARESHTGTRIGNDTPLVQGVFEDSAVTVLVAGYAMARGASREHAPLSEYLAGVRGKLRADLPAELRQYRAAGLYRYGSLTLVLRTTSSPG</sequence>
<gene>
    <name evidence="1" type="ORF">N2599_36150</name>
</gene>